<comment type="caution">
    <text evidence="2">The sequence shown here is derived from an EMBL/GenBank/DDBJ whole genome shotgun (WGS) entry which is preliminary data.</text>
</comment>
<proteinExistence type="predicted"/>
<dbReference type="InterPro" id="IPR023908">
    <property type="entry name" value="xxxLxxG_rpt"/>
</dbReference>
<dbReference type="EMBL" id="MLQR01000001">
    <property type="protein sequence ID" value="OIJ17194.1"/>
    <property type="molecule type" value="Genomic_DNA"/>
</dbReference>
<feature type="signal peptide" evidence="1">
    <location>
        <begin position="1"/>
        <end position="24"/>
    </location>
</feature>
<sequence>MRKKRILLVVLAISLILPSFLVVAENNRKTGDITAKAIEIDGELASKDEVVYANLHANGELHEIYVVNTLDVAKQGTIIDYGTYDSIKNLTDLSEIERDNDTIRINATKGKFYYQGNIKDRELPWDISISYELNGKKIAPSELLGKDGYIKITINTSANENVDPVFFEHYLLQISLTLDPDMYHDIEISDGMVANAGKNKQVTFAVMPDHEEELYLKADVLDFELEGIEIAAIPSSFAIDSPDIDEMTKEMKSLTDAIKEINKGVAELRSGVSNLNKGVSSLRNGSLDFKNGMSEMDQSSGELVHASTSINKALATISRSLDDIPGGIDISDLENIPEGLTQLANGILETADGLAKLSENYTLAYDKLGNAIAAIPSYEINEEDRNSLYMSGADPAIIDKLIETYTAAQIVRETYSVTNEAFTGVDEILETMSGSMEGMGNSLAFVSHELSSALEGMDDLESITQLLEGLAVFSANYQEFHAGLVSYTKGVGQLSNSYHNLHVGIVELSTGTATLEDGVGELYDGTNQLYEATSELPTQMQEEIDRMLAEYDKSDFDAVSFVSPQNEQINLVQFVMKTESMKKEEQETNEIQVEEEKGFWIRLIDLFRG</sequence>
<dbReference type="Proteomes" id="UP000179524">
    <property type="component" value="Unassembled WGS sequence"/>
</dbReference>
<keyword evidence="3" id="KW-1185">Reference proteome</keyword>
<dbReference type="AlphaFoldDB" id="A0A1S2LY19"/>
<dbReference type="RefSeq" id="WP_071307920.1">
    <property type="nucleotide sequence ID" value="NZ_MLQR01000001.1"/>
</dbReference>
<accession>A0A1S2LY19</accession>
<feature type="chain" id="PRO_5039419240" description="X-X-X-Leu-X-X-Gly heptad repeat-containing protein" evidence="1">
    <location>
        <begin position="25"/>
        <end position="609"/>
    </location>
</feature>
<evidence type="ECO:0000313" key="2">
    <source>
        <dbReference type="EMBL" id="OIJ17194.1"/>
    </source>
</evidence>
<keyword evidence="1" id="KW-0732">Signal</keyword>
<evidence type="ECO:0000256" key="1">
    <source>
        <dbReference type="SAM" id="SignalP"/>
    </source>
</evidence>
<gene>
    <name evidence="2" type="ORF">BKP37_01280</name>
</gene>
<dbReference type="NCBIfam" id="TIGR03057">
    <property type="entry name" value="xxxLxxG_by_4"/>
    <property type="match status" value="1"/>
</dbReference>
<dbReference type="Gene3D" id="1.10.287.950">
    <property type="entry name" value="Methyl-accepting chemotaxis protein"/>
    <property type="match status" value="1"/>
</dbReference>
<name>A0A1S2LY19_9BACI</name>
<evidence type="ECO:0008006" key="4">
    <source>
        <dbReference type="Google" id="ProtNLM"/>
    </source>
</evidence>
<organism evidence="2 3">
    <name type="scientific">Anaerobacillus alkalilacustris</name>
    <dbReference type="NCBI Taxonomy" id="393763"/>
    <lineage>
        <taxon>Bacteria</taxon>
        <taxon>Bacillati</taxon>
        <taxon>Bacillota</taxon>
        <taxon>Bacilli</taxon>
        <taxon>Bacillales</taxon>
        <taxon>Bacillaceae</taxon>
        <taxon>Anaerobacillus</taxon>
    </lineage>
</organism>
<evidence type="ECO:0000313" key="3">
    <source>
        <dbReference type="Proteomes" id="UP000179524"/>
    </source>
</evidence>
<protein>
    <recommendedName>
        <fullName evidence="4">X-X-X-Leu-X-X-Gly heptad repeat-containing protein</fullName>
    </recommendedName>
</protein>
<reference evidence="2 3" key="1">
    <citation type="submission" date="2016-10" db="EMBL/GenBank/DDBJ databases">
        <title>Draft genome sequences of four alkaliphilic bacteria belonging to the Anaerobacillus genus.</title>
        <authorList>
            <person name="Bassil N.M."/>
            <person name="Lloyd J.R."/>
        </authorList>
    </citation>
    <scope>NUCLEOTIDE SEQUENCE [LARGE SCALE GENOMIC DNA]</scope>
    <source>
        <strain evidence="2 3">DSM 18345</strain>
    </source>
</reference>